<dbReference type="InterPro" id="IPR011944">
    <property type="entry name" value="Steroid_delta5-4_isomerase"/>
</dbReference>
<dbReference type="AlphaFoldDB" id="Q0RW62"/>
<dbReference type="SUPFAM" id="SSF54427">
    <property type="entry name" value="NTF2-like"/>
    <property type="match status" value="1"/>
</dbReference>
<proteinExistence type="predicted"/>
<dbReference type="RefSeq" id="WP_011600112.1">
    <property type="nucleotide sequence ID" value="NC_008270.1"/>
</dbReference>
<name>Q0RW62_RHOJR</name>
<protein>
    <submittedName>
        <fullName evidence="1">Uncharacterized protein</fullName>
    </submittedName>
</protein>
<dbReference type="NCBIfam" id="TIGR02246">
    <property type="entry name" value="SgcJ/EcaC family oxidoreductase"/>
    <property type="match status" value="1"/>
</dbReference>
<evidence type="ECO:0000313" key="1">
    <source>
        <dbReference type="EMBL" id="ABH00474.1"/>
    </source>
</evidence>
<keyword evidence="1" id="KW-0614">Plasmid</keyword>
<dbReference type="EMBL" id="CP000433">
    <property type="protein sequence ID" value="ABH00474.1"/>
    <property type="molecule type" value="Genomic_DNA"/>
</dbReference>
<dbReference type="KEGG" id="rha:RHA1_ro10283"/>
<dbReference type="Gene3D" id="3.10.450.50">
    <property type="match status" value="1"/>
</dbReference>
<sequence length="158" mass="17711">MQHNIAADRPSADPAEECIREMFSRWESLDAEAIAELWEDSSDVTYLVPELDAVLVGRSAIAAHLARTSTRLTSAQVDVPVLACRLLGPDIALGVLAVRWHTTSTDSPEARSTGARITVVVRRRELDWRVVHYMEEAYHFSPGVDHFEFLDDIEAPFH</sequence>
<evidence type="ECO:0000313" key="2">
    <source>
        <dbReference type="Proteomes" id="UP000008710"/>
    </source>
</evidence>
<dbReference type="HOGENOM" id="CLU_1668044_0_0_11"/>
<dbReference type="PATRIC" id="fig|101510.16.peg.8679"/>
<reference evidence="2" key="1">
    <citation type="journal article" date="2006" name="Proc. Natl. Acad. Sci. U.S.A.">
        <title>The complete genome of Rhodococcus sp. RHA1 provides insights into a catabolic powerhouse.</title>
        <authorList>
            <person name="McLeod M.P."/>
            <person name="Warren R.L."/>
            <person name="Hsiao W.W.L."/>
            <person name="Araki N."/>
            <person name="Myhre M."/>
            <person name="Fernandes C."/>
            <person name="Miyazawa D."/>
            <person name="Wong W."/>
            <person name="Lillquist A.L."/>
            <person name="Wang D."/>
            <person name="Dosanjh M."/>
            <person name="Hara H."/>
            <person name="Petrescu A."/>
            <person name="Morin R.D."/>
            <person name="Yang G."/>
            <person name="Stott J.M."/>
            <person name="Schein J.E."/>
            <person name="Shin H."/>
            <person name="Smailus D."/>
            <person name="Siddiqui A.S."/>
            <person name="Marra M.A."/>
            <person name="Jones S.J.M."/>
            <person name="Holt R."/>
            <person name="Brinkman F.S.L."/>
            <person name="Miyauchi K."/>
            <person name="Fukuda M."/>
            <person name="Davies J.E."/>
            <person name="Mohn W.W."/>
            <person name="Eltis L.D."/>
        </authorList>
    </citation>
    <scope>NUCLEOTIDE SEQUENCE [LARGE SCALE GENOMIC DNA]</scope>
    <source>
        <strain evidence="2">RHA1</strain>
    </source>
</reference>
<geneLocation type="plasmid" evidence="1 2">
    <name>pRHL2</name>
</geneLocation>
<accession>Q0RW62</accession>
<gene>
    <name evidence="1" type="ordered locus">RHA1_ro10283</name>
</gene>
<dbReference type="InterPro" id="IPR032710">
    <property type="entry name" value="NTF2-like_dom_sf"/>
</dbReference>
<dbReference type="Proteomes" id="UP000008710">
    <property type="component" value="Plasmid pRHL2"/>
</dbReference>
<organism evidence="1 2">
    <name type="scientific">Rhodococcus jostii (strain RHA1)</name>
    <dbReference type="NCBI Taxonomy" id="101510"/>
    <lineage>
        <taxon>Bacteria</taxon>
        <taxon>Bacillati</taxon>
        <taxon>Actinomycetota</taxon>
        <taxon>Actinomycetes</taxon>
        <taxon>Mycobacteriales</taxon>
        <taxon>Nocardiaceae</taxon>
        <taxon>Rhodococcus</taxon>
    </lineage>
</organism>